<protein>
    <submittedName>
        <fullName evidence="3">Uncharacterized protein</fullName>
    </submittedName>
</protein>
<reference evidence="3" key="1">
    <citation type="submission" date="2020-01" db="EMBL/GenBank/DDBJ databases">
        <title>Genome sequence of Kobresia littledalei, the first chromosome-level genome in the family Cyperaceae.</title>
        <authorList>
            <person name="Qu G."/>
        </authorList>
    </citation>
    <scope>NUCLEOTIDE SEQUENCE</scope>
    <source>
        <strain evidence="3">C.B.Clarke</strain>
        <tissue evidence="3">Leaf</tissue>
    </source>
</reference>
<keyword evidence="2" id="KW-0732">Signal</keyword>
<evidence type="ECO:0000313" key="4">
    <source>
        <dbReference type="Proteomes" id="UP000623129"/>
    </source>
</evidence>
<dbReference type="EMBL" id="SWLB01000019">
    <property type="protein sequence ID" value="KAF3326153.1"/>
    <property type="molecule type" value="Genomic_DNA"/>
</dbReference>
<dbReference type="AlphaFoldDB" id="A0A833QWA5"/>
<feature type="signal peptide" evidence="2">
    <location>
        <begin position="1"/>
        <end position="16"/>
    </location>
</feature>
<feature type="region of interest" description="Disordered" evidence="1">
    <location>
        <begin position="84"/>
        <end position="111"/>
    </location>
</feature>
<feature type="chain" id="PRO_5032393804" evidence="2">
    <location>
        <begin position="17"/>
        <end position="111"/>
    </location>
</feature>
<organism evidence="3 4">
    <name type="scientific">Carex littledalei</name>
    <dbReference type="NCBI Taxonomy" id="544730"/>
    <lineage>
        <taxon>Eukaryota</taxon>
        <taxon>Viridiplantae</taxon>
        <taxon>Streptophyta</taxon>
        <taxon>Embryophyta</taxon>
        <taxon>Tracheophyta</taxon>
        <taxon>Spermatophyta</taxon>
        <taxon>Magnoliopsida</taxon>
        <taxon>Liliopsida</taxon>
        <taxon>Poales</taxon>
        <taxon>Cyperaceae</taxon>
        <taxon>Cyperoideae</taxon>
        <taxon>Cariceae</taxon>
        <taxon>Carex</taxon>
        <taxon>Carex subgen. Euthyceras</taxon>
    </lineage>
</organism>
<name>A0A833QWA5_9POAL</name>
<dbReference type="Proteomes" id="UP000623129">
    <property type="component" value="Unassembled WGS sequence"/>
</dbReference>
<gene>
    <name evidence="3" type="ORF">FCM35_KLT09233</name>
</gene>
<evidence type="ECO:0000256" key="1">
    <source>
        <dbReference type="SAM" id="MobiDB-lite"/>
    </source>
</evidence>
<evidence type="ECO:0000256" key="2">
    <source>
        <dbReference type="SAM" id="SignalP"/>
    </source>
</evidence>
<evidence type="ECO:0000313" key="3">
    <source>
        <dbReference type="EMBL" id="KAF3326153.1"/>
    </source>
</evidence>
<comment type="caution">
    <text evidence="3">The sequence shown here is derived from an EMBL/GenBank/DDBJ whole genome shotgun (WGS) entry which is preliminary data.</text>
</comment>
<keyword evidence="4" id="KW-1185">Reference proteome</keyword>
<accession>A0A833QWA5</accession>
<sequence>MVPALFSLGSLPSMLAIDTLTTSRIPVSLNETLGKSTNGYSLITLSTVFVSCCPETAQVLEVSLAKNVQSGEVMAGGVSKKKDENLVKGQLQESHANEEDDESEESYAYVT</sequence>
<proteinExistence type="predicted"/>